<feature type="transmembrane region" description="Helical" evidence="1">
    <location>
        <begin position="6"/>
        <end position="24"/>
    </location>
</feature>
<accession>A0A511WMK0</accession>
<evidence type="ECO:0000313" key="2">
    <source>
        <dbReference type="EMBL" id="GEN52285.1"/>
    </source>
</evidence>
<dbReference type="Proteomes" id="UP000321886">
    <property type="component" value="Unassembled WGS sequence"/>
</dbReference>
<reference evidence="2 3" key="1">
    <citation type="submission" date="2019-07" db="EMBL/GenBank/DDBJ databases">
        <title>Whole genome shotgun sequence of Halobacillus faecis NBRC 103569.</title>
        <authorList>
            <person name="Hosoyama A."/>
            <person name="Uohara A."/>
            <person name="Ohji S."/>
            <person name="Ichikawa N."/>
        </authorList>
    </citation>
    <scope>NUCLEOTIDE SEQUENCE [LARGE SCALE GENOMIC DNA]</scope>
    <source>
        <strain evidence="2 3">NBRC 103569</strain>
    </source>
</reference>
<dbReference type="RefSeq" id="WP_146813037.1">
    <property type="nucleotide sequence ID" value="NZ_BJYD01000004.1"/>
</dbReference>
<keyword evidence="1" id="KW-0472">Membrane</keyword>
<name>A0A511WMK0_9BACI</name>
<feature type="transmembrane region" description="Helical" evidence="1">
    <location>
        <begin position="45"/>
        <end position="74"/>
    </location>
</feature>
<feature type="transmembrane region" description="Helical" evidence="1">
    <location>
        <begin position="104"/>
        <end position="123"/>
    </location>
</feature>
<dbReference type="AlphaFoldDB" id="A0A511WMK0"/>
<gene>
    <name evidence="2" type="ORF">HFA01_05470</name>
</gene>
<sequence>MVTAWIGSITLLGVAILYGLLALGSPYGEFAMGGKYQTLPKKMRLACVLSLLIQLAAILFLLQMGNVLSIVFLAPMAKEVCYFFALYLFLNTVLNAFSKSRKETFVMTPLSFIAAVCFFLTAWNG</sequence>
<organism evidence="2 3">
    <name type="scientific">Halobacillus faecis</name>
    <dbReference type="NCBI Taxonomy" id="360184"/>
    <lineage>
        <taxon>Bacteria</taxon>
        <taxon>Bacillati</taxon>
        <taxon>Bacillota</taxon>
        <taxon>Bacilli</taxon>
        <taxon>Bacillales</taxon>
        <taxon>Bacillaceae</taxon>
        <taxon>Halobacillus</taxon>
    </lineage>
</organism>
<keyword evidence="1" id="KW-0812">Transmembrane</keyword>
<protein>
    <submittedName>
        <fullName evidence="2">Uncharacterized protein</fullName>
    </submittedName>
</protein>
<comment type="caution">
    <text evidence="2">The sequence shown here is derived from an EMBL/GenBank/DDBJ whole genome shotgun (WGS) entry which is preliminary data.</text>
</comment>
<keyword evidence="1" id="KW-1133">Transmembrane helix</keyword>
<proteinExistence type="predicted"/>
<feature type="transmembrane region" description="Helical" evidence="1">
    <location>
        <begin position="80"/>
        <end position="97"/>
    </location>
</feature>
<dbReference type="OrthoDB" id="9803232at2"/>
<evidence type="ECO:0000256" key="1">
    <source>
        <dbReference type="SAM" id="Phobius"/>
    </source>
</evidence>
<keyword evidence="3" id="KW-1185">Reference proteome</keyword>
<dbReference type="EMBL" id="BJYD01000004">
    <property type="protein sequence ID" value="GEN52285.1"/>
    <property type="molecule type" value="Genomic_DNA"/>
</dbReference>
<evidence type="ECO:0000313" key="3">
    <source>
        <dbReference type="Proteomes" id="UP000321886"/>
    </source>
</evidence>